<dbReference type="GO" id="GO:0016226">
    <property type="term" value="P:iron-sulfur cluster assembly"/>
    <property type="evidence" value="ECO:0007669"/>
    <property type="project" value="InterPro"/>
</dbReference>
<dbReference type="EMBL" id="AP028679">
    <property type="protein sequence ID" value="BEQ14930.1"/>
    <property type="molecule type" value="Genomic_DNA"/>
</dbReference>
<accession>A0AAU9EG23</accession>
<reference evidence="3" key="1">
    <citation type="journal article" date="2023" name="Arch. Microbiol.">
        <title>Desulfoferula mesophilus gen. nov. sp. nov., a mesophilic sulfate-reducing bacterium isolated from a brackish lake sediment.</title>
        <authorList>
            <person name="Watanabe T."/>
            <person name="Yabe T."/>
            <person name="Tsuji J.M."/>
            <person name="Fukui M."/>
        </authorList>
    </citation>
    <scope>NUCLEOTIDE SEQUENCE [LARGE SCALE GENOMIC DNA]</scope>
    <source>
        <strain evidence="3">12FAK</strain>
    </source>
</reference>
<proteinExistence type="predicted"/>
<dbReference type="SUPFAM" id="SSF117916">
    <property type="entry name" value="Fe-S cluster assembly (FSCA) domain-like"/>
    <property type="match status" value="1"/>
</dbReference>
<protein>
    <submittedName>
        <fullName evidence="2">NifU family protein</fullName>
    </submittedName>
</protein>
<sequence length="78" mass="8246">MAEVSREAVEKALDAARAELKKHGGNVDLVGVNDQGVVLVRLMGACSGCASANVTLKEIIEKSLKEQLPGINRVEALM</sequence>
<dbReference type="InterPro" id="IPR034904">
    <property type="entry name" value="FSCA_dom_sf"/>
</dbReference>
<dbReference type="Gene3D" id="3.30.300.130">
    <property type="entry name" value="Fe-S cluster assembly (FSCA)"/>
    <property type="match status" value="1"/>
</dbReference>
<dbReference type="InterPro" id="IPR001075">
    <property type="entry name" value="NIF_FeS_clus_asmbl_NifU_C"/>
</dbReference>
<evidence type="ECO:0000259" key="1">
    <source>
        <dbReference type="Pfam" id="PF01106"/>
    </source>
</evidence>
<evidence type="ECO:0000313" key="3">
    <source>
        <dbReference type="Proteomes" id="UP001366166"/>
    </source>
</evidence>
<dbReference type="RefSeq" id="WP_338606601.1">
    <property type="nucleotide sequence ID" value="NZ_AP028679.1"/>
</dbReference>
<gene>
    <name evidence="2" type="ORF">FAK_19960</name>
</gene>
<organism evidence="2 3">
    <name type="scientific">Desulfoferula mesophila</name>
    <dbReference type="NCBI Taxonomy" id="3058419"/>
    <lineage>
        <taxon>Bacteria</taxon>
        <taxon>Pseudomonadati</taxon>
        <taxon>Thermodesulfobacteriota</taxon>
        <taxon>Desulfarculia</taxon>
        <taxon>Desulfarculales</taxon>
        <taxon>Desulfarculaceae</taxon>
        <taxon>Desulfoferula</taxon>
    </lineage>
</organism>
<dbReference type="Pfam" id="PF01106">
    <property type="entry name" value="NifU"/>
    <property type="match status" value="1"/>
</dbReference>
<evidence type="ECO:0000313" key="2">
    <source>
        <dbReference type="EMBL" id="BEQ14930.1"/>
    </source>
</evidence>
<feature type="domain" description="NIF system FeS cluster assembly NifU C-terminal" evidence="1">
    <location>
        <begin position="9"/>
        <end position="75"/>
    </location>
</feature>
<dbReference type="AlphaFoldDB" id="A0AAU9EG23"/>
<dbReference type="PANTHER" id="PTHR11178">
    <property type="entry name" value="IRON-SULFUR CLUSTER SCAFFOLD PROTEIN NFU-RELATED"/>
    <property type="match status" value="1"/>
</dbReference>
<name>A0AAU9EG23_9BACT</name>
<keyword evidence="3" id="KW-1185">Reference proteome</keyword>
<dbReference type="KEGG" id="dmp:FAK_19960"/>
<dbReference type="GO" id="GO:0051536">
    <property type="term" value="F:iron-sulfur cluster binding"/>
    <property type="evidence" value="ECO:0007669"/>
    <property type="project" value="InterPro"/>
</dbReference>
<dbReference type="Proteomes" id="UP001366166">
    <property type="component" value="Chromosome"/>
</dbReference>
<dbReference type="GO" id="GO:0005506">
    <property type="term" value="F:iron ion binding"/>
    <property type="evidence" value="ECO:0007669"/>
    <property type="project" value="InterPro"/>
</dbReference>